<dbReference type="RefSeq" id="WP_009537439.1">
    <property type="nucleotide sequence ID" value="NZ_JH414506.1"/>
</dbReference>
<evidence type="ECO:0000256" key="4">
    <source>
        <dbReference type="ARBA" id="ARBA00022833"/>
    </source>
</evidence>
<evidence type="ECO:0000256" key="1">
    <source>
        <dbReference type="ARBA" id="ARBA00001947"/>
    </source>
</evidence>
<evidence type="ECO:0000256" key="2">
    <source>
        <dbReference type="ARBA" id="ARBA00022723"/>
    </source>
</evidence>
<dbReference type="GO" id="GO:0016787">
    <property type="term" value="F:hydrolase activity"/>
    <property type="evidence" value="ECO:0007669"/>
    <property type="project" value="UniProtKB-KW"/>
</dbReference>
<evidence type="ECO:0000313" key="7">
    <source>
        <dbReference type="Proteomes" id="UP000003527"/>
    </source>
</evidence>
<dbReference type="HOGENOM" id="CLU_030571_5_2_9"/>
<keyword evidence="4" id="KW-0862">Zinc</keyword>
<evidence type="ECO:0000259" key="5">
    <source>
        <dbReference type="SMART" id="SM00849"/>
    </source>
</evidence>
<comment type="cofactor">
    <cofactor evidence="1">
        <name>Zn(2+)</name>
        <dbReference type="ChEBI" id="CHEBI:29105"/>
    </cofactor>
</comment>
<feature type="domain" description="Metallo-beta-lactamase" evidence="5">
    <location>
        <begin position="13"/>
        <end position="193"/>
    </location>
</feature>
<keyword evidence="7" id="KW-1185">Reference proteome</keyword>
<dbReference type="PANTHER" id="PTHR46233:SF3">
    <property type="entry name" value="HYDROXYACYLGLUTATHIONE HYDROLASE GLOC"/>
    <property type="match status" value="1"/>
</dbReference>
<proteinExistence type="predicted"/>
<keyword evidence="2" id="KW-0479">Metal-binding</keyword>
<dbReference type="InterPro" id="IPR001279">
    <property type="entry name" value="Metallo-B-lactamas"/>
</dbReference>
<dbReference type="GO" id="GO:0046872">
    <property type="term" value="F:metal ion binding"/>
    <property type="evidence" value="ECO:0007669"/>
    <property type="project" value="UniProtKB-KW"/>
</dbReference>
<accession>G9WRK1</accession>
<protein>
    <recommendedName>
        <fullName evidence="5">Metallo-beta-lactamase domain-containing protein</fullName>
    </recommendedName>
</protein>
<sequence length="213" mass="24293">MLQVKSIVVGIVGTNCYIVYDKKSRDAVIIDPGAEAERILSFLEEEELHPQAILLTHGHFDHILAVPALREKYKIPLYAAEEERKMLGNGQLNMSGRDPEDNVEIQDFTALRDGEELEFLGKKWKVLSTPGHTRGSICFFVEGEVPYLFSGDTLFCESYGRTDLYSGSEKEIIRSIREKLFTLPEETLVFPGHEESTTIRNEKSYNPVNFFRE</sequence>
<dbReference type="PANTHER" id="PTHR46233">
    <property type="entry name" value="HYDROXYACYLGLUTATHIONE HYDROLASE GLOC"/>
    <property type="match status" value="1"/>
</dbReference>
<gene>
    <name evidence="6" type="ORF">HMPREF9624_01717</name>
</gene>
<dbReference type="InterPro" id="IPR036866">
    <property type="entry name" value="RibonucZ/Hydroxyglut_hydro"/>
</dbReference>
<dbReference type="AlphaFoldDB" id="G9WRK1"/>
<keyword evidence="3" id="KW-0378">Hydrolase</keyword>
<dbReference type="SMART" id="SM00849">
    <property type="entry name" value="Lactamase_B"/>
    <property type="match status" value="1"/>
</dbReference>
<dbReference type="Gene3D" id="3.60.15.10">
    <property type="entry name" value="Ribonuclease Z/Hydroxyacylglutathione hydrolase-like"/>
    <property type="match status" value="1"/>
</dbReference>
<evidence type="ECO:0000313" key="6">
    <source>
        <dbReference type="EMBL" id="EHL13941.1"/>
    </source>
</evidence>
<dbReference type="Proteomes" id="UP000003527">
    <property type="component" value="Unassembled WGS sequence"/>
</dbReference>
<comment type="caution">
    <text evidence="6">The sequence shown here is derived from an EMBL/GenBank/DDBJ whole genome shotgun (WGS) entry which is preliminary data.</text>
</comment>
<evidence type="ECO:0000256" key="3">
    <source>
        <dbReference type="ARBA" id="ARBA00022801"/>
    </source>
</evidence>
<dbReference type="InterPro" id="IPR051453">
    <property type="entry name" value="MBL_Glyoxalase_II"/>
</dbReference>
<dbReference type="Pfam" id="PF00753">
    <property type="entry name" value="Lactamase_B"/>
    <property type="match status" value="1"/>
</dbReference>
<dbReference type="CDD" id="cd06262">
    <property type="entry name" value="metallo-hydrolase-like_MBL-fold"/>
    <property type="match status" value="1"/>
</dbReference>
<name>G9WRK1_9FIRM</name>
<dbReference type="SUPFAM" id="SSF56281">
    <property type="entry name" value="Metallo-hydrolase/oxidoreductase"/>
    <property type="match status" value="1"/>
</dbReference>
<organism evidence="6 7">
    <name type="scientific">Oribacterium asaccharolyticum ACB7</name>
    <dbReference type="NCBI Taxonomy" id="796944"/>
    <lineage>
        <taxon>Bacteria</taxon>
        <taxon>Bacillati</taxon>
        <taxon>Bacillota</taxon>
        <taxon>Clostridia</taxon>
        <taxon>Lachnospirales</taxon>
        <taxon>Lachnospiraceae</taxon>
        <taxon>Oribacterium</taxon>
    </lineage>
</organism>
<dbReference type="PATRIC" id="fig|796944.3.peg.228"/>
<reference evidence="6 7" key="1">
    <citation type="submission" date="2011-08" db="EMBL/GenBank/DDBJ databases">
        <title>The Genome Sequence of Oribacterium sp. ACB7.</title>
        <authorList>
            <consortium name="The Broad Institute Genome Sequencing Platform"/>
            <person name="Earl A."/>
            <person name="Ward D."/>
            <person name="Feldgarden M."/>
            <person name="Gevers D."/>
            <person name="Sizova M."/>
            <person name="Hazen A."/>
            <person name="Epstein S."/>
            <person name="Young S.K."/>
            <person name="Zeng Q."/>
            <person name="Gargeya S."/>
            <person name="Fitzgerald M."/>
            <person name="Haas B."/>
            <person name="Abouelleil A."/>
            <person name="Alvarado L."/>
            <person name="Arachchi H.M."/>
            <person name="Berlin A."/>
            <person name="Brown A."/>
            <person name="Chapman S.B."/>
            <person name="Chen Z."/>
            <person name="Dunbar C."/>
            <person name="Freedman E."/>
            <person name="Gearin G."/>
            <person name="Gellesch M."/>
            <person name="Goldberg J."/>
            <person name="Griggs A."/>
            <person name="Gujja S."/>
            <person name="Heiman D."/>
            <person name="Howarth C."/>
            <person name="Larson L."/>
            <person name="Lui A."/>
            <person name="MacDonald P.J.P."/>
            <person name="Montmayeur A."/>
            <person name="Murphy C."/>
            <person name="Neiman D."/>
            <person name="Pearson M."/>
            <person name="Priest M."/>
            <person name="Roberts A."/>
            <person name="Saif S."/>
            <person name="Shea T."/>
            <person name="Shenoy N."/>
            <person name="Sisk P."/>
            <person name="Stolte C."/>
            <person name="Sykes S."/>
            <person name="Wortman J."/>
            <person name="Nusbaum C."/>
            <person name="Birren B."/>
        </authorList>
    </citation>
    <scope>NUCLEOTIDE SEQUENCE [LARGE SCALE GENOMIC DNA]</scope>
    <source>
        <strain evidence="6 7">ACB7</strain>
    </source>
</reference>
<dbReference type="EMBL" id="AFZD01000004">
    <property type="protein sequence ID" value="EHL13941.1"/>
    <property type="molecule type" value="Genomic_DNA"/>
</dbReference>